<name>A0A382W1E5_9ZZZZ</name>
<gene>
    <name evidence="1" type="ORF">METZ01_LOCUS405413</name>
</gene>
<proteinExistence type="predicted"/>
<sequence length="43" mass="4902">MRPLNFVGSQAMIFFGPIISAFIQTDGYYKAAEIFENHNSVEF</sequence>
<feature type="non-terminal residue" evidence="1">
    <location>
        <position position="43"/>
    </location>
</feature>
<dbReference type="AlphaFoldDB" id="A0A382W1E5"/>
<protein>
    <submittedName>
        <fullName evidence="1">Uncharacterized protein</fullName>
    </submittedName>
</protein>
<dbReference type="EMBL" id="UINC01156251">
    <property type="protein sequence ID" value="SVD52559.1"/>
    <property type="molecule type" value="Genomic_DNA"/>
</dbReference>
<accession>A0A382W1E5</accession>
<evidence type="ECO:0000313" key="1">
    <source>
        <dbReference type="EMBL" id="SVD52559.1"/>
    </source>
</evidence>
<organism evidence="1">
    <name type="scientific">marine metagenome</name>
    <dbReference type="NCBI Taxonomy" id="408172"/>
    <lineage>
        <taxon>unclassified sequences</taxon>
        <taxon>metagenomes</taxon>
        <taxon>ecological metagenomes</taxon>
    </lineage>
</organism>
<reference evidence="1" key="1">
    <citation type="submission" date="2018-05" db="EMBL/GenBank/DDBJ databases">
        <authorList>
            <person name="Lanie J.A."/>
            <person name="Ng W.-L."/>
            <person name="Kazmierczak K.M."/>
            <person name="Andrzejewski T.M."/>
            <person name="Davidsen T.M."/>
            <person name="Wayne K.J."/>
            <person name="Tettelin H."/>
            <person name="Glass J.I."/>
            <person name="Rusch D."/>
            <person name="Podicherti R."/>
            <person name="Tsui H.-C.T."/>
            <person name="Winkler M.E."/>
        </authorList>
    </citation>
    <scope>NUCLEOTIDE SEQUENCE</scope>
</reference>